<reference evidence="1" key="1">
    <citation type="submission" date="2014-05" db="EMBL/GenBank/DDBJ databases">
        <authorList>
            <person name="Chronopoulou M."/>
        </authorList>
    </citation>
    <scope>NUCLEOTIDE SEQUENCE</scope>
    <source>
        <tissue evidence="1">Whole organism</tissue>
    </source>
</reference>
<evidence type="ECO:0000313" key="1">
    <source>
        <dbReference type="EMBL" id="CDW29769.1"/>
    </source>
</evidence>
<dbReference type="AlphaFoldDB" id="A0A0K2TUS9"/>
<sequence>MVDVGTAITRSPAKSMSKHANALNVSFCTVRIYVKDLYVCTTTSATAFNSNQGGQERPEIFDLVKV</sequence>
<organism evidence="1">
    <name type="scientific">Lepeophtheirus salmonis</name>
    <name type="common">Salmon louse</name>
    <name type="synonym">Caligus salmonis</name>
    <dbReference type="NCBI Taxonomy" id="72036"/>
    <lineage>
        <taxon>Eukaryota</taxon>
        <taxon>Metazoa</taxon>
        <taxon>Ecdysozoa</taxon>
        <taxon>Arthropoda</taxon>
        <taxon>Crustacea</taxon>
        <taxon>Multicrustacea</taxon>
        <taxon>Hexanauplia</taxon>
        <taxon>Copepoda</taxon>
        <taxon>Siphonostomatoida</taxon>
        <taxon>Caligidae</taxon>
        <taxon>Lepeophtheirus</taxon>
    </lineage>
</organism>
<accession>A0A0K2TUS9</accession>
<name>A0A0K2TUS9_LEPSM</name>
<dbReference type="EMBL" id="HACA01012408">
    <property type="protein sequence ID" value="CDW29769.1"/>
    <property type="molecule type" value="Transcribed_RNA"/>
</dbReference>
<proteinExistence type="predicted"/>
<protein>
    <submittedName>
        <fullName evidence="1">Uncharacterized protein</fullName>
    </submittedName>
</protein>